<evidence type="ECO:0000313" key="3">
    <source>
        <dbReference type="EMBL" id="TVS91741.1"/>
    </source>
</evidence>
<keyword evidence="2" id="KW-0732">Signal</keyword>
<accession>A0A557XZQ0</accession>
<dbReference type="Proteomes" id="UP000320513">
    <property type="component" value="Unassembled WGS sequence"/>
</dbReference>
<keyword evidence="4" id="KW-1185">Reference proteome</keyword>
<feature type="region of interest" description="Disordered" evidence="1">
    <location>
        <begin position="84"/>
        <end position="110"/>
    </location>
</feature>
<evidence type="ECO:0008006" key="5">
    <source>
        <dbReference type="Google" id="ProtNLM"/>
    </source>
</evidence>
<dbReference type="RefSeq" id="WP_144946271.1">
    <property type="nucleotide sequence ID" value="NZ_VMQV01000003.1"/>
</dbReference>
<organism evidence="3 4">
    <name type="scientific">Mycobacterium helveticum</name>
    <dbReference type="NCBI Taxonomy" id="2592811"/>
    <lineage>
        <taxon>Bacteria</taxon>
        <taxon>Bacillati</taxon>
        <taxon>Actinomycetota</taxon>
        <taxon>Actinomycetes</taxon>
        <taxon>Mycobacteriales</taxon>
        <taxon>Mycobacteriaceae</taxon>
        <taxon>Mycobacterium</taxon>
    </lineage>
</organism>
<evidence type="ECO:0000256" key="1">
    <source>
        <dbReference type="SAM" id="MobiDB-lite"/>
    </source>
</evidence>
<dbReference type="OrthoDB" id="4735471at2"/>
<gene>
    <name evidence="3" type="ORF">FPZ47_03935</name>
</gene>
<protein>
    <recommendedName>
        <fullName evidence="5">Secreted protein</fullName>
    </recommendedName>
</protein>
<dbReference type="AlphaFoldDB" id="A0A557XZQ0"/>
<name>A0A557XZQ0_9MYCO</name>
<comment type="caution">
    <text evidence="3">The sequence shown here is derived from an EMBL/GenBank/DDBJ whole genome shotgun (WGS) entry which is preliminary data.</text>
</comment>
<reference evidence="3 4" key="1">
    <citation type="submission" date="2019-07" db="EMBL/GenBank/DDBJ databases">
        <title>New Mycobacterium species.</title>
        <authorList>
            <person name="Tortoli E."/>
            <person name="Ghielmetti G."/>
            <person name="Friedel U."/>
            <person name="Trovato A."/>
        </authorList>
    </citation>
    <scope>NUCLEOTIDE SEQUENCE [LARGE SCALE GENOMIC DNA]</scope>
    <source>
        <strain evidence="3 4">16-83</strain>
    </source>
</reference>
<evidence type="ECO:0000256" key="2">
    <source>
        <dbReference type="SAM" id="SignalP"/>
    </source>
</evidence>
<dbReference type="EMBL" id="VMQU01000009">
    <property type="protein sequence ID" value="TVS91741.1"/>
    <property type="molecule type" value="Genomic_DNA"/>
</dbReference>
<evidence type="ECO:0000313" key="4">
    <source>
        <dbReference type="Proteomes" id="UP000320513"/>
    </source>
</evidence>
<feature type="chain" id="PRO_5021908736" description="Secreted protein" evidence="2">
    <location>
        <begin position="21"/>
        <end position="110"/>
    </location>
</feature>
<proteinExistence type="predicted"/>
<sequence>MKPFAAALILALLCVPAAHAAPDPHMPDPLRDYCPGGGAGNVLMGGWCDGEHYPDGSYWHKVMAGGAYSLPIMVPGQSTPADLGMSCVIDPDNGPVPQPAPPGGCGGAVK</sequence>
<feature type="signal peptide" evidence="2">
    <location>
        <begin position="1"/>
        <end position="20"/>
    </location>
</feature>